<gene>
    <name evidence="3" type="ORF">ACH47G_14695</name>
</gene>
<evidence type="ECO:0000259" key="2">
    <source>
        <dbReference type="Pfam" id="PF00296"/>
    </source>
</evidence>
<dbReference type="InterPro" id="IPR050564">
    <property type="entry name" value="F420-G6PD/mer"/>
</dbReference>
<evidence type="ECO:0000256" key="1">
    <source>
        <dbReference type="ARBA" id="ARBA00023002"/>
    </source>
</evidence>
<comment type="caution">
    <text evidence="3">The sequence shown here is derived from an EMBL/GenBank/DDBJ whole genome shotgun (WGS) entry which is preliminary data.</text>
</comment>
<dbReference type="Pfam" id="PF00296">
    <property type="entry name" value="Bac_luciferase"/>
    <property type="match status" value="1"/>
</dbReference>
<evidence type="ECO:0000313" key="4">
    <source>
        <dbReference type="Proteomes" id="UP001611450"/>
    </source>
</evidence>
<keyword evidence="1" id="KW-0560">Oxidoreductase</keyword>
<feature type="domain" description="Luciferase-like" evidence="2">
    <location>
        <begin position="19"/>
        <end position="117"/>
    </location>
</feature>
<dbReference type="SUPFAM" id="SSF51679">
    <property type="entry name" value="Bacterial luciferase-like"/>
    <property type="match status" value="1"/>
</dbReference>
<dbReference type="EMBL" id="JBIRXV010000002">
    <property type="protein sequence ID" value="MFI2321731.1"/>
    <property type="molecule type" value="Genomic_DNA"/>
</dbReference>
<dbReference type="Proteomes" id="UP001611450">
    <property type="component" value="Unassembled WGS sequence"/>
</dbReference>
<evidence type="ECO:0000313" key="3">
    <source>
        <dbReference type="EMBL" id="MFI2321731.1"/>
    </source>
</evidence>
<dbReference type="NCBIfam" id="TIGR03620">
    <property type="entry name" value="F420_MSMEG_4141"/>
    <property type="match status" value="1"/>
</dbReference>
<dbReference type="PANTHER" id="PTHR43244">
    <property type="match status" value="1"/>
</dbReference>
<keyword evidence="4" id="KW-1185">Reference proteome</keyword>
<dbReference type="InterPro" id="IPR019922">
    <property type="entry name" value="Lucif-like_OxRdatse_MSMEG_4141"/>
</dbReference>
<dbReference type="RefSeq" id="WP_396947613.1">
    <property type="nucleotide sequence ID" value="NZ_JBIRXV010000002.1"/>
</dbReference>
<name>A0ABW7WGZ5_9NOCA</name>
<dbReference type="InterPro" id="IPR036661">
    <property type="entry name" value="Luciferase-like_sf"/>
</dbReference>
<protein>
    <submittedName>
        <fullName evidence="3">TIGR03620 family F420-dependent LLM class oxidoreductase</fullName>
    </submittedName>
</protein>
<reference evidence="3 4" key="1">
    <citation type="submission" date="2024-10" db="EMBL/GenBank/DDBJ databases">
        <title>The Natural Products Discovery Center: Release of the First 8490 Sequenced Strains for Exploring Actinobacteria Biosynthetic Diversity.</title>
        <authorList>
            <person name="Kalkreuter E."/>
            <person name="Kautsar S.A."/>
            <person name="Yang D."/>
            <person name="Bader C.D."/>
            <person name="Teijaro C.N."/>
            <person name="Fluegel L."/>
            <person name="Davis C.M."/>
            <person name="Simpson J.R."/>
            <person name="Lauterbach L."/>
            <person name="Steele A.D."/>
            <person name="Gui C."/>
            <person name="Meng S."/>
            <person name="Li G."/>
            <person name="Viehrig K."/>
            <person name="Ye F."/>
            <person name="Su P."/>
            <person name="Kiefer A.F."/>
            <person name="Nichols A."/>
            <person name="Cepeda A.J."/>
            <person name="Yan W."/>
            <person name="Fan B."/>
            <person name="Jiang Y."/>
            <person name="Adhikari A."/>
            <person name="Zheng C.-J."/>
            <person name="Schuster L."/>
            <person name="Cowan T.M."/>
            <person name="Smanski M.J."/>
            <person name="Chevrette M.G."/>
            <person name="De Carvalho L.P.S."/>
            <person name="Shen B."/>
        </authorList>
    </citation>
    <scope>NUCLEOTIDE SEQUENCE [LARGE SCALE GENOMIC DNA]</scope>
    <source>
        <strain evidence="3 4">NPDC019626</strain>
    </source>
</reference>
<proteinExistence type="predicted"/>
<dbReference type="Gene3D" id="3.20.20.30">
    <property type="entry name" value="Luciferase-like domain"/>
    <property type="match status" value="2"/>
</dbReference>
<dbReference type="PANTHER" id="PTHR43244:SF1">
    <property type="entry name" value="5,10-METHYLENETETRAHYDROMETHANOPTERIN REDUCTASE"/>
    <property type="match status" value="1"/>
</dbReference>
<dbReference type="InterPro" id="IPR011251">
    <property type="entry name" value="Luciferase-like_dom"/>
</dbReference>
<accession>A0ABW7WGZ5</accession>
<organism evidence="3 4">
    <name type="scientific">Nocardia beijingensis</name>
    <dbReference type="NCBI Taxonomy" id="95162"/>
    <lineage>
        <taxon>Bacteria</taxon>
        <taxon>Bacillati</taxon>
        <taxon>Actinomycetota</taxon>
        <taxon>Actinomycetes</taxon>
        <taxon>Mycobacteriales</taxon>
        <taxon>Nocardiaceae</taxon>
        <taxon>Nocardia</taxon>
    </lineage>
</organism>
<sequence length="280" mass="29475">MSIEPGTLGAHLRYSEVTPRQAVEIERAGYGALWLTISPPADLTVAELILDATERLVVGTAVVNIWTTQARTVAASYHRIVAAHPDRFVLGIGAGHRETDPRYASPYTAMVAYLDELAAAGVPSDGVVLAALGPRMLRLARDRAAGTIPVLVTPEYIRRAREILGAAPLVLPGQMVVLDSDVERARATGRAHAAPPALHVANYTANLRRIGFTDADLTEPGSDRLIDALVLHGAPATVAAGIRVALEAGANHVGLTVLGDDPIGTLRTIADAVSRAVPPR</sequence>